<dbReference type="PANTHER" id="PTHR33527:SF28">
    <property type="entry name" value="GB|AAD43168.1"/>
    <property type="match status" value="1"/>
</dbReference>
<protein>
    <submittedName>
        <fullName evidence="1">Uncharacterized protein</fullName>
    </submittedName>
</protein>
<dbReference type="EMBL" id="JAUIZM010000005">
    <property type="protein sequence ID" value="KAK1382417.1"/>
    <property type="molecule type" value="Genomic_DNA"/>
</dbReference>
<proteinExistence type="predicted"/>
<sequence>MAMEMEFDCYEFKHRFALYDPASFFDDENVSDQHFNLYHTIDRTLFYRLVRKLGHNVDESMFIVAFLIWLERIRYSKNAVHKVISWPFHFIDQLANEIAAFFIWMDNDDLGQEFMDPRLLQMLCSREINLLYFREKRSKITESVRNIISEVCMRAFRDILTSDSQFVDVHGDRMWFAYNTNLPRPPLYHNVVGGIPQPELPGSLGSGHFMGPMYNVGNVLANPDADLSELFGGMQLVDGCEDEPHVAPDDRTIFLTFSKGYYIPESEIREFFTRIFGDFIEGIYMQDVSSDEQPLYARMVCRSSSIIPNIAPPGIKTKYSIYGKQVWAKKYVKRSRASTSD</sequence>
<reference evidence="1" key="1">
    <citation type="submission" date="2023-02" db="EMBL/GenBank/DDBJ databases">
        <title>Genome of toxic invasive species Heracleum sosnowskyi carries increased number of genes despite the absence of recent whole-genome duplications.</title>
        <authorList>
            <person name="Schelkunov M."/>
            <person name="Shtratnikova V."/>
            <person name="Makarenko M."/>
            <person name="Klepikova A."/>
            <person name="Omelchenko D."/>
            <person name="Novikova G."/>
            <person name="Obukhova E."/>
            <person name="Bogdanov V."/>
            <person name="Penin A."/>
            <person name="Logacheva M."/>
        </authorList>
    </citation>
    <scope>NUCLEOTIDE SEQUENCE</scope>
    <source>
        <strain evidence="1">Hsosn_3</strain>
        <tissue evidence="1">Leaf</tissue>
    </source>
</reference>
<reference evidence="1" key="2">
    <citation type="submission" date="2023-05" db="EMBL/GenBank/DDBJ databases">
        <authorList>
            <person name="Schelkunov M.I."/>
        </authorList>
    </citation>
    <scope>NUCLEOTIDE SEQUENCE</scope>
    <source>
        <strain evidence="1">Hsosn_3</strain>
        <tissue evidence="1">Leaf</tissue>
    </source>
</reference>
<dbReference type="PANTHER" id="PTHR33527">
    <property type="entry name" value="OS07G0274300 PROTEIN"/>
    <property type="match status" value="1"/>
</dbReference>
<organism evidence="1 2">
    <name type="scientific">Heracleum sosnowskyi</name>
    <dbReference type="NCBI Taxonomy" id="360622"/>
    <lineage>
        <taxon>Eukaryota</taxon>
        <taxon>Viridiplantae</taxon>
        <taxon>Streptophyta</taxon>
        <taxon>Embryophyta</taxon>
        <taxon>Tracheophyta</taxon>
        <taxon>Spermatophyta</taxon>
        <taxon>Magnoliopsida</taxon>
        <taxon>eudicotyledons</taxon>
        <taxon>Gunneridae</taxon>
        <taxon>Pentapetalae</taxon>
        <taxon>asterids</taxon>
        <taxon>campanulids</taxon>
        <taxon>Apiales</taxon>
        <taxon>Apiaceae</taxon>
        <taxon>Apioideae</taxon>
        <taxon>apioid superclade</taxon>
        <taxon>Tordylieae</taxon>
        <taxon>Tordyliinae</taxon>
        <taxon>Heracleum</taxon>
    </lineage>
</organism>
<evidence type="ECO:0000313" key="2">
    <source>
        <dbReference type="Proteomes" id="UP001237642"/>
    </source>
</evidence>
<comment type="caution">
    <text evidence="1">The sequence shown here is derived from an EMBL/GenBank/DDBJ whole genome shotgun (WGS) entry which is preliminary data.</text>
</comment>
<dbReference type="AlphaFoldDB" id="A0AAD8IAU9"/>
<gene>
    <name evidence="1" type="ORF">POM88_020152</name>
</gene>
<name>A0AAD8IAU9_9APIA</name>
<keyword evidence="2" id="KW-1185">Reference proteome</keyword>
<dbReference type="Proteomes" id="UP001237642">
    <property type="component" value="Unassembled WGS sequence"/>
</dbReference>
<accession>A0AAD8IAU9</accession>
<evidence type="ECO:0000313" key="1">
    <source>
        <dbReference type="EMBL" id="KAK1382417.1"/>
    </source>
</evidence>